<comment type="function">
    <text evidence="10">Part of the ABC transporter FtsEX involved in asymmetric cellular division facilitating the initiation of sporulation.</text>
</comment>
<evidence type="ECO:0000256" key="2">
    <source>
        <dbReference type="ARBA" id="ARBA00007379"/>
    </source>
</evidence>
<organism evidence="14 15">
    <name type="scientific">Insulibacter thermoxylanivorax</name>
    <dbReference type="NCBI Taxonomy" id="2749268"/>
    <lineage>
        <taxon>Bacteria</taxon>
        <taxon>Bacillati</taxon>
        <taxon>Bacillota</taxon>
        <taxon>Bacilli</taxon>
        <taxon>Bacillales</taxon>
        <taxon>Paenibacillaceae</taxon>
        <taxon>Insulibacter</taxon>
    </lineage>
</organism>
<keyword evidence="15" id="KW-1185">Reference proteome</keyword>
<evidence type="ECO:0000256" key="11">
    <source>
        <dbReference type="SAM" id="Phobius"/>
    </source>
</evidence>
<keyword evidence="5 10" id="KW-0132">Cell division</keyword>
<dbReference type="GO" id="GO:0051301">
    <property type="term" value="P:cell division"/>
    <property type="evidence" value="ECO:0007669"/>
    <property type="project" value="UniProtKB-KW"/>
</dbReference>
<evidence type="ECO:0000256" key="3">
    <source>
        <dbReference type="ARBA" id="ARBA00021907"/>
    </source>
</evidence>
<feature type="transmembrane region" description="Helical" evidence="11">
    <location>
        <begin position="198"/>
        <end position="223"/>
    </location>
</feature>
<evidence type="ECO:0000259" key="13">
    <source>
        <dbReference type="Pfam" id="PF18075"/>
    </source>
</evidence>
<evidence type="ECO:0000256" key="9">
    <source>
        <dbReference type="ARBA" id="ARBA00023306"/>
    </source>
</evidence>
<proteinExistence type="inferred from homology"/>
<evidence type="ECO:0000256" key="6">
    <source>
        <dbReference type="ARBA" id="ARBA00022692"/>
    </source>
</evidence>
<evidence type="ECO:0000313" key="14">
    <source>
        <dbReference type="EMBL" id="GFR37641.1"/>
    </source>
</evidence>
<feature type="domain" description="FtsX extracellular" evidence="13">
    <location>
        <begin position="89"/>
        <end position="178"/>
    </location>
</feature>
<feature type="transmembrane region" description="Helical" evidence="11">
    <location>
        <begin position="51"/>
        <end position="76"/>
    </location>
</feature>
<dbReference type="Gene3D" id="3.30.70.3040">
    <property type="match status" value="1"/>
</dbReference>
<dbReference type="InterPro" id="IPR004513">
    <property type="entry name" value="FtsX"/>
</dbReference>
<feature type="domain" description="ABC3 transporter permease C-terminal" evidence="12">
    <location>
        <begin position="201"/>
        <end position="320"/>
    </location>
</feature>
<evidence type="ECO:0000313" key="15">
    <source>
        <dbReference type="Proteomes" id="UP000654993"/>
    </source>
</evidence>
<comment type="subcellular location">
    <subcellularLocation>
        <location evidence="1">Cell membrane</location>
        <topology evidence="1">Multi-pass membrane protein</topology>
    </subcellularLocation>
</comment>
<comment type="caution">
    <text evidence="14">The sequence shown here is derived from an EMBL/GenBank/DDBJ whole genome shotgun (WGS) entry which is preliminary data.</text>
</comment>
<keyword evidence="6 11" id="KW-0812">Transmembrane</keyword>
<keyword evidence="4 10" id="KW-1003">Cell membrane</keyword>
<name>A0A916VFP4_9BACL</name>
<dbReference type="InterPro" id="IPR040690">
    <property type="entry name" value="FtsX_ECD"/>
</dbReference>
<dbReference type="PIRSF" id="PIRSF003097">
    <property type="entry name" value="FtsX"/>
    <property type="match status" value="1"/>
</dbReference>
<evidence type="ECO:0000256" key="10">
    <source>
        <dbReference type="PIRNR" id="PIRNR003097"/>
    </source>
</evidence>
<evidence type="ECO:0000256" key="5">
    <source>
        <dbReference type="ARBA" id="ARBA00022618"/>
    </source>
</evidence>
<dbReference type="AlphaFoldDB" id="A0A916VFP4"/>
<dbReference type="EMBL" id="BMAQ01000006">
    <property type="protein sequence ID" value="GFR37641.1"/>
    <property type="molecule type" value="Genomic_DNA"/>
</dbReference>
<feature type="transmembrane region" description="Helical" evidence="11">
    <location>
        <begin position="291"/>
        <end position="312"/>
    </location>
</feature>
<evidence type="ECO:0000256" key="4">
    <source>
        <dbReference type="ARBA" id="ARBA00022475"/>
    </source>
</evidence>
<evidence type="ECO:0000259" key="12">
    <source>
        <dbReference type="Pfam" id="PF02687"/>
    </source>
</evidence>
<evidence type="ECO:0000256" key="1">
    <source>
        <dbReference type="ARBA" id="ARBA00004651"/>
    </source>
</evidence>
<accession>A0A916VFP4</accession>
<keyword evidence="8 10" id="KW-0472">Membrane</keyword>
<keyword evidence="7 11" id="KW-1133">Transmembrane helix</keyword>
<dbReference type="Pfam" id="PF02687">
    <property type="entry name" value="FtsX"/>
    <property type="match status" value="1"/>
</dbReference>
<reference evidence="14" key="2">
    <citation type="journal article" date="2021" name="Data Brief">
        <title>Draft genome sequence data of the facultative, thermophilic, xylanolytic bacterium Paenibacillus sp. strain DA-C8.</title>
        <authorList>
            <person name="Chhe C."/>
            <person name="Uke A."/>
            <person name="Baramee S."/>
            <person name="Ungkulpasvich U."/>
            <person name="Tachaapaikoon C."/>
            <person name="Pason P."/>
            <person name="Waeonukul R."/>
            <person name="Ratanakhanokchai K."/>
            <person name="Kosugi A."/>
        </authorList>
    </citation>
    <scope>NUCLEOTIDE SEQUENCE</scope>
    <source>
        <strain evidence="14">DA-C8</strain>
    </source>
</reference>
<sequence length="321" mass="35613">MKIERMDGPKMDMPKRAPAAAVQRVSRLPRTGGTVLSYYLRDVQDGIRRNAGAAIATILLIFISLTLTGAMVLLAAGVDDVIRYLNDQVKIKVFVDPEIDTEEAARILEETSFVKSVEIETRDDALDKLQRFFRDMPHLFDSFRDSKLPDAILIEVTDSAQANLVAEQLAATRGITDVIYAQEFAKQVVAWSNTASTYGLIILIVFLLASVLTVSIAMNLALYQRQKDIRVKLLLGAKESHVRGQFLLEGVIIGFIGSLIAAFAVYLIYYYALYELQIRFSAVFDFSRPALNLILLGIIAFGVGIGLVGTYLSTRKLMKHA</sequence>
<comment type="similarity">
    <text evidence="2 10">Belongs to the ABC-4 integral membrane protein family. FtsX subfamily.</text>
</comment>
<protein>
    <recommendedName>
        <fullName evidence="3 10">Cell division protein FtsX</fullName>
    </recommendedName>
</protein>
<evidence type="ECO:0000256" key="7">
    <source>
        <dbReference type="ARBA" id="ARBA00022989"/>
    </source>
</evidence>
<gene>
    <name evidence="14" type="ORF">PRECH8_09370</name>
</gene>
<dbReference type="Pfam" id="PF18075">
    <property type="entry name" value="FtsX_ECD"/>
    <property type="match status" value="1"/>
</dbReference>
<dbReference type="RefSeq" id="WP_200965929.1">
    <property type="nucleotide sequence ID" value="NZ_BMAQ01000006.1"/>
</dbReference>
<dbReference type="Proteomes" id="UP000654993">
    <property type="component" value="Unassembled WGS sequence"/>
</dbReference>
<evidence type="ECO:0000256" key="8">
    <source>
        <dbReference type="ARBA" id="ARBA00023136"/>
    </source>
</evidence>
<feature type="transmembrane region" description="Helical" evidence="11">
    <location>
        <begin position="244"/>
        <end position="271"/>
    </location>
</feature>
<dbReference type="InterPro" id="IPR003838">
    <property type="entry name" value="ABC3_permease_C"/>
</dbReference>
<dbReference type="PANTHER" id="PTHR47755">
    <property type="entry name" value="CELL DIVISION PROTEIN FTSX"/>
    <property type="match status" value="1"/>
</dbReference>
<keyword evidence="9 10" id="KW-0131">Cell cycle</keyword>
<dbReference type="PANTHER" id="PTHR47755:SF1">
    <property type="entry name" value="CELL DIVISION PROTEIN FTSX"/>
    <property type="match status" value="1"/>
</dbReference>
<dbReference type="GO" id="GO:0005886">
    <property type="term" value="C:plasma membrane"/>
    <property type="evidence" value="ECO:0007669"/>
    <property type="project" value="UniProtKB-SubCell"/>
</dbReference>
<reference evidence="14" key="1">
    <citation type="submission" date="2020-08" db="EMBL/GenBank/DDBJ databases">
        <authorList>
            <person name="Uke A."/>
            <person name="Chhe C."/>
            <person name="Baramee S."/>
            <person name="Kosugi A."/>
        </authorList>
    </citation>
    <scope>NUCLEOTIDE SEQUENCE</scope>
    <source>
        <strain evidence="14">DA-C8</strain>
    </source>
</reference>